<name>A0A9D4TPU0_CHLVU</name>
<evidence type="ECO:0000313" key="2">
    <source>
        <dbReference type="EMBL" id="KAI3431294.1"/>
    </source>
</evidence>
<evidence type="ECO:0000256" key="1">
    <source>
        <dbReference type="SAM" id="MobiDB-lite"/>
    </source>
</evidence>
<reference evidence="2" key="2">
    <citation type="submission" date="2020-11" db="EMBL/GenBank/DDBJ databases">
        <authorList>
            <person name="Cecchin M."/>
            <person name="Marcolungo L."/>
            <person name="Rossato M."/>
            <person name="Girolomoni L."/>
            <person name="Cosentino E."/>
            <person name="Cuine S."/>
            <person name="Li-Beisson Y."/>
            <person name="Delledonne M."/>
            <person name="Ballottari M."/>
        </authorList>
    </citation>
    <scope>NUCLEOTIDE SEQUENCE</scope>
    <source>
        <strain evidence="2">211/11P</strain>
        <tissue evidence="2">Whole cell</tissue>
    </source>
</reference>
<gene>
    <name evidence="2" type="ORF">D9Q98_004353</name>
</gene>
<dbReference type="Proteomes" id="UP001055712">
    <property type="component" value="Unassembled WGS sequence"/>
</dbReference>
<protein>
    <submittedName>
        <fullName evidence="2">Uncharacterized protein</fullName>
    </submittedName>
</protein>
<evidence type="ECO:0000313" key="3">
    <source>
        <dbReference type="Proteomes" id="UP001055712"/>
    </source>
</evidence>
<organism evidence="2 3">
    <name type="scientific">Chlorella vulgaris</name>
    <name type="common">Green alga</name>
    <dbReference type="NCBI Taxonomy" id="3077"/>
    <lineage>
        <taxon>Eukaryota</taxon>
        <taxon>Viridiplantae</taxon>
        <taxon>Chlorophyta</taxon>
        <taxon>core chlorophytes</taxon>
        <taxon>Trebouxiophyceae</taxon>
        <taxon>Chlorellales</taxon>
        <taxon>Chlorellaceae</taxon>
        <taxon>Chlorella clade</taxon>
        <taxon>Chlorella</taxon>
    </lineage>
</organism>
<sequence>MAAQATCGCGRRRGRPYHHCAHGARERVGLHHGILVKAATPKESVRLLLGWIVQAMAELCGPYQRHEHQQRHQQAAAAEAGTSNSDSRSVSNSDNDSRSESISDNNSSSESSSICFDSIIDSDSHYLAVAKPAGGKHLSTAYSAFRALGTEAAAARYQQRCGLRPAFFALTHMQRLAVYLQRLKDSHVEAEALRAAKFTAEEEVELQRRWGTPIRLVGGAPAPKCWQLLRRWTTAGAACMP</sequence>
<comment type="caution">
    <text evidence="2">The sequence shown here is derived from an EMBL/GenBank/DDBJ whole genome shotgun (WGS) entry which is preliminary data.</text>
</comment>
<dbReference type="EMBL" id="SIDB01000006">
    <property type="protein sequence ID" value="KAI3431294.1"/>
    <property type="molecule type" value="Genomic_DNA"/>
</dbReference>
<feature type="region of interest" description="Disordered" evidence="1">
    <location>
        <begin position="64"/>
        <end position="113"/>
    </location>
</feature>
<proteinExistence type="predicted"/>
<keyword evidence="3" id="KW-1185">Reference proteome</keyword>
<feature type="compositionally biased region" description="Low complexity" evidence="1">
    <location>
        <begin position="102"/>
        <end position="113"/>
    </location>
</feature>
<dbReference type="AlphaFoldDB" id="A0A9D4TPU0"/>
<accession>A0A9D4TPU0</accession>
<reference evidence="2" key="1">
    <citation type="journal article" date="2019" name="Plant J.">
        <title>Chlorella vulgaris genome assembly and annotation reveals the molecular basis for metabolic acclimation to high light conditions.</title>
        <authorList>
            <person name="Cecchin M."/>
            <person name="Marcolungo L."/>
            <person name="Rossato M."/>
            <person name="Girolomoni L."/>
            <person name="Cosentino E."/>
            <person name="Cuine S."/>
            <person name="Li-Beisson Y."/>
            <person name="Delledonne M."/>
            <person name="Ballottari M."/>
        </authorList>
    </citation>
    <scope>NUCLEOTIDE SEQUENCE</scope>
    <source>
        <strain evidence="2">211/11P</strain>
    </source>
</reference>
<feature type="compositionally biased region" description="Low complexity" evidence="1">
    <location>
        <begin position="72"/>
        <end position="94"/>
    </location>
</feature>